<proteinExistence type="predicted"/>
<organism evidence="1">
    <name type="scientific">marine metagenome</name>
    <dbReference type="NCBI Taxonomy" id="408172"/>
    <lineage>
        <taxon>unclassified sequences</taxon>
        <taxon>metagenomes</taxon>
        <taxon>ecological metagenomes</taxon>
    </lineage>
</organism>
<name>A0A381RJ00_9ZZZZ</name>
<reference evidence="1" key="1">
    <citation type="submission" date="2018-05" db="EMBL/GenBank/DDBJ databases">
        <authorList>
            <person name="Lanie J.A."/>
            <person name="Ng W.-L."/>
            <person name="Kazmierczak K.M."/>
            <person name="Andrzejewski T.M."/>
            <person name="Davidsen T.M."/>
            <person name="Wayne K.J."/>
            <person name="Tettelin H."/>
            <person name="Glass J.I."/>
            <person name="Rusch D."/>
            <person name="Podicherti R."/>
            <person name="Tsui H.-C.T."/>
            <person name="Winkler M.E."/>
        </authorList>
    </citation>
    <scope>NUCLEOTIDE SEQUENCE</scope>
</reference>
<dbReference type="AlphaFoldDB" id="A0A381RJ00"/>
<protein>
    <submittedName>
        <fullName evidence="1">Uncharacterized protein</fullName>
    </submittedName>
</protein>
<dbReference type="EMBL" id="UINC01001803">
    <property type="protein sequence ID" value="SUZ89083.1"/>
    <property type="molecule type" value="Genomic_DNA"/>
</dbReference>
<gene>
    <name evidence="1" type="ORF">METZ01_LOCUS41937</name>
</gene>
<accession>A0A381RJ00</accession>
<evidence type="ECO:0000313" key="1">
    <source>
        <dbReference type="EMBL" id="SUZ89083.1"/>
    </source>
</evidence>
<sequence length="200" mass="22612">MSGNEGDDFDAKIIEEMARMFEEMGMPIDIQTLRSMIDQVRDQFEELGIDPSRMAMSEAKFELNSNPEEFRKQMESMLSGPQGLGEFLKRMGVDVQIKPTETEVEVSVEESTQLPDDDSIPDDDVYVDDGQMHITIDVSKHSDIDASSIELSLTGGGEVLQLMRTTQLRPFKRYVLPHVAKGQPHWDLNNGILDITFDLQ</sequence>